<dbReference type="Pfam" id="PF01272">
    <property type="entry name" value="GreA_GreB"/>
    <property type="match status" value="1"/>
</dbReference>
<evidence type="ECO:0000259" key="10">
    <source>
        <dbReference type="Pfam" id="PF03449"/>
    </source>
</evidence>
<keyword evidence="3 8" id="KW-0805">Transcription regulation</keyword>
<dbReference type="InterPro" id="IPR001437">
    <property type="entry name" value="Tscrpt_elong_fac_GreA/B_C"/>
</dbReference>
<evidence type="ECO:0000259" key="9">
    <source>
        <dbReference type="Pfam" id="PF01272"/>
    </source>
</evidence>
<evidence type="ECO:0000256" key="6">
    <source>
        <dbReference type="ARBA" id="ARBA00024916"/>
    </source>
</evidence>
<dbReference type="SUPFAM" id="SSF54534">
    <property type="entry name" value="FKBP-like"/>
    <property type="match status" value="1"/>
</dbReference>
<evidence type="ECO:0000256" key="3">
    <source>
        <dbReference type="ARBA" id="ARBA00023015"/>
    </source>
</evidence>
<dbReference type="InterPro" id="IPR028624">
    <property type="entry name" value="Tscrpt_elong_fac_GreA/B"/>
</dbReference>
<comment type="caution">
    <text evidence="11">The sequence shown here is derived from an EMBL/GenBank/DDBJ whole genome shotgun (WGS) entry which is preliminary data.</text>
</comment>
<dbReference type="GO" id="GO:0006354">
    <property type="term" value="P:DNA-templated transcription elongation"/>
    <property type="evidence" value="ECO:0007669"/>
    <property type="project" value="TreeGrafter"/>
</dbReference>
<dbReference type="SUPFAM" id="SSF46557">
    <property type="entry name" value="GreA transcript cleavage protein, N-terminal domain"/>
    <property type="match status" value="1"/>
</dbReference>
<dbReference type="PIRSF" id="PIRSF006092">
    <property type="entry name" value="GreA_GreB"/>
    <property type="match status" value="1"/>
</dbReference>
<evidence type="ECO:0000313" key="11">
    <source>
        <dbReference type="EMBL" id="MBJ7608829.1"/>
    </source>
</evidence>
<organism evidence="11 12">
    <name type="scientific">Candidatus Amunia macphersoniae</name>
    <dbReference type="NCBI Taxonomy" id="3127014"/>
    <lineage>
        <taxon>Bacteria</taxon>
        <taxon>Bacillati</taxon>
        <taxon>Candidatus Dormiibacterota</taxon>
        <taxon>Candidatus Dormibacteria</taxon>
        <taxon>Candidatus Aeolococcales</taxon>
        <taxon>Candidatus Aeolococcaceae</taxon>
        <taxon>Candidatus Amunia</taxon>
    </lineage>
</organism>
<dbReference type="PANTHER" id="PTHR30437">
    <property type="entry name" value="TRANSCRIPTION ELONGATION FACTOR GREA"/>
    <property type="match status" value="1"/>
</dbReference>
<dbReference type="InterPro" id="IPR023459">
    <property type="entry name" value="Tscrpt_elong_fac_GreA/B_fam"/>
</dbReference>
<evidence type="ECO:0000256" key="1">
    <source>
        <dbReference type="ARBA" id="ARBA00008213"/>
    </source>
</evidence>
<dbReference type="PANTHER" id="PTHR30437:SF4">
    <property type="entry name" value="TRANSCRIPTION ELONGATION FACTOR GREA"/>
    <property type="match status" value="1"/>
</dbReference>
<evidence type="ECO:0000256" key="2">
    <source>
        <dbReference type="ARBA" id="ARBA00013729"/>
    </source>
</evidence>
<evidence type="ECO:0000256" key="5">
    <source>
        <dbReference type="ARBA" id="ARBA00023163"/>
    </source>
</evidence>
<dbReference type="GO" id="GO:0032784">
    <property type="term" value="P:regulation of DNA-templated transcription elongation"/>
    <property type="evidence" value="ECO:0007669"/>
    <property type="project" value="UniProtKB-UniRule"/>
</dbReference>
<dbReference type="InterPro" id="IPR022691">
    <property type="entry name" value="Tscrpt_elong_fac_GreA/B_N"/>
</dbReference>
<proteinExistence type="inferred from homology"/>
<dbReference type="InterPro" id="IPR036953">
    <property type="entry name" value="GreA/GreB_C_sf"/>
</dbReference>
<dbReference type="InterPro" id="IPR036805">
    <property type="entry name" value="Tscrpt_elong_fac_GreA/B_N_sf"/>
</dbReference>
<protein>
    <recommendedName>
        <fullName evidence="2 8">Transcription elongation factor GreA</fullName>
    </recommendedName>
    <alternativeName>
        <fullName evidence="7 8">Transcript cleavage factor GreA</fullName>
    </alternativeName>
</protein>
<evidence type="ECO:0000256" key="8">
    <source>
        <dbReference type="HAMAP-Rule" id="MF_00105"/>
    </source>
</evidence>
<comment type="function">
    <text evidence="6 8">Necessary for efficient RNA polymerase transcription elongation past template-encoded arresting sites. The arresting sites in DNA have the property of trapping a certain fraction of elongating RNA polymerases that pass through, resulting in locked ternary complexes. Cleavage of the nascent transcript by cleavage factors such as GreA or GreB allows the resumption of elongation from the new 3'terminus. GreA releases sequences of 2 to 3 nucleotides.</text>
</comment>
<keyword evidence="11" id="KW-0648">Protein biosynthesis</keyword>
<dbReference type="Gene3D" id="3.10.50.30">
    <property type="entry name" value="Transcription elongation factor, GreA/GreB, C-terminal domain"/>
    <property type="match status" value="1"/>
</dbReference>
<accession>A0A934NJ30</accession>
<comment type="similarity">
    <text evidence="1 8">Belongs to the GreA/GreB family.</text>
</comment>
<dbReference type="FunFam" id="1.10.287.180:FF:000001">
    <property type="entry name" value="Transcription elongation factor GreA"/>
    <property type="match status" value="1"/>
</dbReference>
<dbReference type="Gene3D" id="1.10.287.180">
    <property type="entry name" value="Transcription elongation factor, GreA/GreB, N-terminal domain"/>
    <property type="match status" value="1"/>
</dbReference>
<dbReference type="GO" id="GO:0003746">
    <property type="term" value="F:translation elongation factor activity"/>
    <property type="evidence" value="ECO:0007669"/>
    <property type="project" value="UniProtKB-KW"/>
</dbReference>
<feature type="domain" description="Transcription elongation factor GreA/GreB C-terminal" evidence="9">
    <location>
        <begin position="84"/>
        <end position="154"/>
    </location>
</feature>
<dbReference type="Proteomes" id="UP000614410">
    <property type="component" value="Unassembled WGS sequence"/>
</dbReference>
<dbReference type="EMBL" id="JAEKNN010000025">
    <property type="protein sequence ID" value="MBJ7608829.1"/>
    <property type="molecule type" value="Genomic_DNA"/>
</dbReference>
<name>A0A934NJ30_9BACT</name>
<dbReference type="GO" id="GO:0070063">
    <property type="term" value="F:RNA polymerase binding"/>
    <property type="evidence" value="ECO:0007669"/>
    <property type="project" value="InterPro"/>
</dbReference>
<keyword evidence="11" id="KW-0251">Elongation factor</keyword>
<dbReference type="HAMAP" id="MF_00105">
    <property type="entry name" value="GreA_GreB"/>
    <property type="match status" value="1"/>
</dbReference>
<reference evidence="11 12" key="1">
    <citation type="submission" date="2020-10" db="EMBL/GenBank/DDBJ databases">
        <title>Ca. Dormibacterota MAGs.</title>
        <authorList>
            <person name="Montgomery K."/>
        </authorList>
    </citation>
    <scope>NUCLEOTIDE SEQUENCE [LARGE SCALE GENOMIC DNA]</scope>
    <source>
        <strain evidence="11">Mitchell_Peninsula_5</strain>
    </source>
</reference>
<sequence length="154" mass="16314">MADDKTVHLTAGGRAKLEDELRDLVENRRQVIVKRVATAREEGDLSENFAYHDARRELGLLDGRVQTLQAMLRHAQVMETTVGDVVGLGSTVTVGDEFGDSTYVIVGPVEADVAGGRISMVSPLGAALMGRTVGDEVSFSSPGGTRTATIVSVS</sequence>
<dbReference type="Pfam" id="PF03449">
    <property type="entry name" value="GreA_GreB_N"/>
    <property type="match status" value="1"/>
</dbReference>
<evidence type="ECO:0000313" key="12">
    <source>
        <dbReference type="Proteomes" id="UP000614410"/>
    </source>
</evidence>
<keyword evidence="4 8" id="KW-0238">DNA-binding</keyword>
<dbReference type="GO" id="GO:0003677">
    <property type="term" value="F:DNA binding"/>
    <property type="evidence" value="ECO:0007669"/>
    <property type="project" value="UniProtKB-UniRule"/>
</dbReference>
<feature type="domain" description="Transcription elongation factor GreA/GreB N-terminal" evidence="10">
    <location>
        <begin position="8"/>
        <end position="77"/>
    </location>
</feature>
<evidence type="ECO:0000256" key="4">
    <source>
        <dbReference type="ARBA" id="ARBA00023125"/>
    </source>
</evidence>
<dbReference type="AlphaFoldDB" id="A0A934NJ30"/>
<keyword evidence="5 8" id="KW-0804">Transcription</keyword>
<gene>
    <name evidence="8" type="primary">greA</name>
    <name evidence="11" type="ORF">JF887_05295</name>
</gene>
<evidence type="ECO:0000256" key="7">
    <source>
        <dbReference type="ARBA" id="ARBA00030776"/>
    </source>
</evidence>